<comment type="caution">
    <text evidence="8">The sequence shown here is derived from an EMBL/GenBank/DDBJ whole genome shotgun (WGS) entry which is preliminary data.</text>
</comment>
<feature type="region of interest" description="Disordered" evidence="5">
    <location>
        <begin position="135"/>
        <end position="160"/>
    </location>
</feature>
<dbReference type="InterPro" id="IPR004853">
    <property type="entry name" value="Sugar_P_trans_dom"/>
</dbReference>
<feature type="transmembrane region" description="Helical" evidence="6">
    <location>
        <begin position="278"/>
        <end position="302"/>
    </location>
</feature>
<evidence type="ECO:0000259" key="7">
    <source>
        <dbReference type="Pfam" id="PF03151"/>
    </source>
</evidence>
<proteinExistence type="predicted"/>
<feature type="compositionally biased region" description="Polar residues" evidence="5">
    <location>
        <begin position="136"/>
        <end position="151"/>
    </location>
</feature>
<dbReference type="OrthoDB" id="1588579at2759"/>
<feature type="region of interest" description="Disordered" evidence="5">
    <location>
        <begin position="61"/>
        <end position="80"/>
    </location>
</feature>
<evidence type="ECO:0000256" key="6">
    <source>
        <dbReference type="SAM" id="Phobius"/>
    </source>
</evidence>
<keyword evidence="2 6" id="KW-0812">Transmembrane</keyword>
<dbReference type="PANTHER" id="PTHR11132">
    <property type="entry name" value="SOLUTE CARRIER FAMILY 35"/>
    <property type="match status" value="1"/>
</dbReference>
<feature type="region of interest" description="Disordered" evidence="5">
    <location>
        <begin position="99"/>
        <end position="122"/>
    </location>
</feature>
<dbReference type="GO" id="GO:0016020">
    <property type="term" value="C:membrane"/>
    <property type="evidence" value="ECO:0007669"/>
    <property type="project" value="UniProtKB-SubCell"/>
</dbReference>
<gene>
    <name evidence="8" type="ORF">ALEPTO_LOCUS11959</name>
</gene>
<feature type="transmembrane region" description="Helical" evidence="6">
    <location>
        <begin position="435"/>
        <end position="454"/>
    </location>
</feature>
<feature type="transmembrane region" description="Helical" evidence="6">
    <location>
        <begin position="322"/>
        <end position="342"/>
    </location>
</feature>
<reference evidence="8" key="1">
    <citation type="submission" date="2021-06" db="EMBL/GenBank/DDBJ databases">
        <authorList>
            <person name="Kallberg Y."/>
            <person name="Tangrot J."/>
            <person name="Rosling A."/>
        </authorList>
    </citation>
    <scope>NUCLEOTIDE SEQUENCE</scope>
    <source>
        <strain evidence="8">FL130A</strain>
    </source>
</reference>
<feature type="domain" description="Sugar phosphate transporter" evidence="7">
    <location>
        <begin position="293"/>
        <end position="461"/>
    </location>
</feature>
<protein>
    <submittedName>
        <fullName evidence="8">13279_t:CDS:1</fullName>
    </submittedName>
</protein>
<comment type="subcellular location">
    <subcellularLocation>
        <location evidence="1">Membrane</location>
        <topology evidence="1">Multi-pass membrane protein</topology>
    </subcellularLocation>
</comment>
<evidence type="ECO:0000313" key="9">
    <source>
        <dbReference type="Proteomes" id="UP000789508"/>
    </source>
</evidence>
<feature type="non-terminal residue" evidence="8">
    <location>
        <position position="465"/>
    </location>
</feature>
<evidence type="ECO:0000256" key="3">
    <source>
        <dbReference type="ARBA" id="ARBA00022989"/>
    </source>
</evidence>
<keyword evidence="4 6" id="KW-0472">Membrane</keyword>
<evidence type="ECO:0000256" key="5">
    <source>
        <dbReference type="SAM" id="MobiDB-lite"/>
    </source>
</evidence>
<dbReference type="Pfam" id="PF03151">
    <property type="entry name" value="TPT"/>
    <property type="match status" value="1"/>
</dbReference>
<evidence type="ECO:0000256" key="1">
    <source>
        <dbReference type="ARBA" id="ARBA00004141"/>
    </source>
</evidence>
<feature type="transmembrane region" description="Helical" evidence="6">
    <location>
        <begin position="411"/>
        <end position="429"/>
    </location>
</feature>
<dbReference type="SUPFAM" id="SSF103481">
    <property type="entry name" value="Multidrug resistance efflux transporter EmrE"/>
    <property type="match status" value="1"/>
</dbReference>
<organism evidence="8 9">
    <name type="scientific">Ambispora leptoticha</name>
    <dbReference type="NCBI Taxonomy" id="144679"/>
    <lineage>
        <taxon>Eukaryota</taxon>
        <taxon>Fungi</taxon>
        <taxon>Fungi incertae sedis</taxon>
        <taxon>Mucoromycota</taxon>
        <taxon>Glomeromycotina</taxon>
        <taxon>Glomeromycetes</taxon>
        <taxon>Archaeosporales</taxon>
        <taxon>Ambisporaceae</taxon>
        <taxon>Ambispora</taxon>
    </lineage>
</organism>
<accession>A0A9N9N8N0</accession>
<dbReference type="EMBL" id="CAJVPS010023089">
    <property type="protein sequence ID" value="CAG8712602.1"/>
    <property type="molecule type" value="Genomic_DNA"/>
</dbReference>
<sequence length="465" mass="53241">FSLTEKNPLLPAYEEVQIRIFTRFEEKKDVQDAFRSLLSELWPNESHDNRAFTIPKDFKQGNKRMRRASSSNDDRSTNNSFNTIIKDRTFVIFLRRFTSDRNMPPNPPENFESTLPTLDRNSLSKKRPNVLYNNGLVDQQPKQPIGHSRNSSIDKLDDGPRMDTNFIIRGYQQRQGPPTRKRGSIVSDHVVPLKQQTLLQPHNNGTYTTNNYNGFSVMPPTSQSINFGYQYKPNNLLGKLRQKNYEEVYKEKVIPKPSSPGLHTDNNNNTISGRVANLLVYIFGSVNVDTIRFIVYCLLWYASSAITNNSGKQILNQFRYPITLTWVQFGFVLSYCYVFANWMGLTQLKSPTKLILLETIPLSLFQILGHVFSSFATSHVPVSFVHTIKALSPLFTVLLYRFVFRVRYSSSVYVSLFPLTIGVMLACSSHSTSNFIGFLFAMGSTLIFVAQNIFSKKLLFNQDHA</sequence>
<evidence type="ECO:0000256" key="2">
    <source>
        <dbReference type="ARBA" id="ARBA00022692"/>
    </source>
</evidence>
<dbReference type="InterPro" id="IPR050186">
    <property type="entry name" value="TPT_transporter"/>
</dbReference>
<evidence type="ECO:0000256" key="4">
    <source>
        <dbReference type="ARBA" id="ARBA00023136"/>
    </source>
</evidence>
<keyword evidence="3 6" id="KW-1133">Transmembrane helix</keyword>
<evidence type="ECO:0000313" key="8">
    <source>
        <dbReference type="EMBL" id="CAG8712602.1"/>
    </source>
</evidence>
<feature type="non-terminal residue" evidence="8">
    <location>
        <position position="1"/>
    </location>
</feature>
<feature type="transmembrane region" description="Helical" evidence="6">
    <location>
        <begin position="384"/>
        <end position="404"/>
    </location>
</feature>
<dbReference type="InterPro" id="IPR037185">
    <property type="entry name" value="EmrE-like"/>
</dbReference>
<feature type="compositionally biased region" description="Polar residues" evidence="5">
    <location>
        <begin position="111"/>
        <end position="121"/>
    </location>
</feature>
<dbReference type="Proteomes" id="UP000789508">
    <property type="component" value="Unassembled WGS sequence"/>
</dbReference>
<name>A0A9N9N8N0_9GLOM</name>
<dbReference type="AlphaFoldDB" id="A0A9N9N8N0"/>
<keyword evidence="9" id="KW-1185">Reference proteome</keyword>